<proteinExistence type="predicted"/>
<evidence type="ECO:0000313" key="4">
    <source>
        <dbReference type="Proteomes" id="UP001050691"/>
    </source>
</evidence>
<dbReference type="CDD" id="cd17039">
    <property type="entry name" value="Ubl_ubiquitin_like"/>
    <property type="match status" value="1"/>
</dbReference>
<dbReference type="Pfam" id="PF10302">
    <property type="entry name" value="Dsc3_N"/>
    <property type="match status" value="1"/>
</dbReference>
<protein>
    <recommendedName>
        <fullName evidence="2">Ubiquitin-like domain-containing protein</fullName>
    </recommendedName>
</protein>
<feature type="domain" description="Ubiquitin-like" evidence="2">
    <location>
        <begin position="32"/>
        <end position="89"/>
    </location>
</feature>
<dbReference type="PANTHER" id="PTHR28049">
    <property type="entry name" value="TRANSMEMBRANE PROTEIN YOR223W"/>
    <property type="match status" value="1"/>
</dbReference>
<accession>A0AAV5ASP9</accession>
<gene>
    <name evidence="3" type="ORF">Clacol_010033</name>
</gene>
<dbReference type="PROSITE" id="PS50053">
    <property type="entry name" value="UBIQUITIN_2"/>
    <property type="match status" value="1"/>
</dbReference>
<organism evidence="3 4">
    <name type="scientific">Clathrus columnatus</name>
    <dbReference type="NCBI Taxonomy" id="1419009"/>
    <lineage>
        <taxon>Eukaryota</taxon>
        <taxon>Fungi</taxon>
        <taxon>Dikarya</taxon>
        <taxon>Basidiomycota</taxon>
        <taxon>Agaricomycotina</taxon>
        <taxon>Agaricomycetes</taxon>
        <taxon>Phallomycetidae</taxon>
        <taxon>Phallales</taxon>
        <taxon>Clathraceae</taxon>
        <taxon>Clathrus</taxon>
    </lineage>
</organism>
<dbReference type="InterPro" id="IPR029071">
    <property type="entry name" value="Ubiquitin-like_domsf"/>
</dbReference>
<evidence type="ECO:0000259" key="2">
    <source>
        <dbReference type="PROSITE" id="PS50053"/>
    </source>
</evidence>
<feature type="region of interest" description="Disordered" evidence="1">
    <location>
        <begin position="1"/>
        <end position="32"/>
    </location>
</feature>
<dbReference type="InterPro" id="IPR045226">
    <property type="entry name" value="Dsc3"/>
</dbReference>
<dbReference type="AlphaFoldDB" id="A0AAV5ASP9"/>
<evidence type="ECO:0000256" key="1">
    <source>
        <dbReference type="SAM" id="MobiDB-lite"/>
    </source>
</evidence>
<keyword evidence="4" id="KW-1185">Reference proteome</keyword>
<comment type="caution">
    <text evidence="3">The sequence shown here is derived from an EMBL/GenBank/DDBJ whole genome shotgun (WGS) entry which is preliminary data.</text>
</comment>
<feature type="compositionally biased region" description="Basic and acidic residues" evidence="1">
    <location>
        <begin position="1"/>
        <end position="16"/>
    </location>
</feature>
<dbReference type="SUPFAM" id="SSF54236">
    <property type="entry name" value="Ubiquitin-like"/>
    <property type="match status" value="1"/>
</dbReference>
<dbReference type="GO" id="GO:0044695">
    <property type="term" value="C:Dsc E3 ubiquitin ligase complex"/>
    <property type="evidence" value="ECO:0007669"/>
    <property type="project" value="InterPro"/>
</dbReference>
<reference evidence="3" key="1">
    <citation type="submission" date="2021-10" db="EMBL/GenBank/DDBJ databases">
        <title>De novo Genome Assembly of Clathrus columnatus (Basidiomycota, Fungi) Using Illumina and Nanopore Sequence Data.</title>
        <authorList>
            <person name="Ogiso-Tanaka E."/>
            <person name="Itagaki H."/>
            <person name="Hosoya T."/>
            <person name="Hosaka K."/>
        </authorList>
    </citation>
    <scope>NUCLEOTIDE SEQUENCE</scope>
    <source>
        <strain evidence="3">MO-923</strain>
    </source>
</reference>
<name>A0AAV5ASP9_9AGAM</name>
<dbReference type="InterPro" id="IPR000626">
    <property type="entry name" value="Ubiquitin-like_dom"/>
</dbReference>
<dbReference type="EMBL" id="BPWL01000011">
    <property type="protein sequence ID" value="GJJ15755.1"/>
    <property type="molecule type" value="Genomic_DNA"/>
</dbReference>
<evidence type="ECO:0000313" key="3">
    <source>
        <dbReference type="EMBL" id="GJJ15755.1"/>
    </source>
</evidence>
<dbReference type="InterPro" id="IPR025390">
    <property type="entry name" value="Dsc3_C"/>
</dbReference>
<dbReference type="Gene3D" id="3.10.20.90">
    <property type="entry name" value="Phosphatidylinositol 3-kinase Catalytic Subunit, Chain A, domain 1"/>
    <property type="match status" value="1"/>
</dbReference>
<dbReference type="InterPro" id="IPR019413">
    <property type="entry name" value="Dsc3_ub-like_dom"/>
</dbReference>
<dbReference type="PANTHER" id="PTHR28049:SF1">
    <property type="entry name" value="DSC E3 UBIQUITIN LIGASE COMPLEX SUBUNIT 3"/>
    <property type="match status" value="1"/>
</dbReference>
<dbReference type="Proteomes" id="UP001050691">
    <property type="component" value="Unassembled WGS sequence"/>
</dbReference>
<dbReference type="GO" id="GO:0005783">
    <property type="term" value="C:endoplasmic reticulum"/>
    <property type="evidence" value="ECO:0007669"/>
    <property type="project" value="TreeGrafter"/>
</dbReference>
<dbReference type="Pfam" id="PF13373">
    <property type="entry name" value="Dsc3_C"/>
    <property type="match status" value="1"/>
</dbReference>
<sequence length="271" mass="30370">MPTLSEKARGKQRADAVEPESVPETNNPSKQRELTIRFTEGVEDLTVYVVEKETVRDIKAKIRAQRTELLNRRLRLIYSGRLLTDGALLYPLITSSEERQRRAQGAQRMSSDKFSDNDNHHTSWLHCSIGPVMEIGEEEGASVQTSQIRPLRGFDRLQAAGFSAEDIASIRRQFHSESSNGLGDVDLDTEELDEQAQALEEQWIDSIDSAGSVALSEASSSTSSTVLQGLLIGFFFPLIPFLYFNETRPPAFWENEGLMPRPTMHKIIATS</sequence>